<dbReference type="RefSeq" id="WP_185059840.1">
    <property type="nucleotide sequence ID" value="NZ_BAABJP010000037.1"/>
</dbReference>
<name>A0ABP9QTG8_9PSEU</name>
<evidence type="ECO:0000313" key="3">
    <source>
        <dbReference type="Proteomes" id="UP001428817"/>
    </source>
</evidence>
<dbReference type="EMBL" id="BAABJP010000037">
    <property type="protein sequence ID" value="GAA5167296.1"/>
    <property type="molecule type" value="Genomic_DNA"/>
</dbReference>
<organism evidence="2 3">
    <name type="scientific">Pseudonocardia eucalypti</name>
    <dbReference type="NCBI Taxonomy" id="648755"/>
    <lineage>
        <taxon>Bacteria</taxon>
        <taxon>Bacillati</taxon>
        <taxon>Actinomycetota</taxon>
        <taxon>Actinomycetes</taxon>
        <taxon>Pseudonocardiales</taxon>
        <taxon>Pseudonocardiaceae</taxon>
        <taxon>Pseudonocardia</taxon>
    </lineage>
</organism>
<proteinExistence type="predicted"/>
<feature type="domain" description="Mycothiol-dependent maleylpyruvate isomerase metal-binding" evidence="1">
    <location>
        <begin position="6"/>
        <end position="127"/>
    </location>
</feature>
<dbReference type="InterPro" id="IPR017520">
    <property type="entry name" value="CHP03086"/>
</dbReference>
<dbReference type="SUPFAM" id="SSF109854">
    <property type="entry name" value="DinB/YfiT-like putative metalloenzymes"/>
    <property type="match status" value="1"/>
</dbReference>
<keyword evidence="3" id="KW-1185">Reference proteome</keyword>
<reference evidence="3" key="1">
    <citation type="journal article" date="2019" name="Int. J. Syst. Evol. Microbiol.">
        <title>The Global Catalogue of Microorganisms (GCM) 10K type strain sequencing project: providing services to taxonomists for standard genome sequencing and annotation.</title>
        <authorList>
            <consortium name="The Broad Institute Genomics Platform"/>
            <consortium name="The Broad Institute Genome Sequencing Center for Infectious Disease"/>
            <person name="Wu L."/>
            <person name="Ma J."/>
        </authorList>
    </citation>
    <scope>NUCLEOTIDE SEQUENCE [LARGE SCALE GENOMIC DNA]</scope>
    <source>
        <strain evidence="3">JCM 18303</strain>
    </source>
</reference>
<accession>A0ABP9QTG8</accession>
<sequence length="197" mass="20736">MTYSLEPAAARIATLVGAVTEDQLDAATPCADYTVRDLLGHLQGLTVAFRGAALRAPDPGGPDQQPGKLLADDWRTLIPARAAEMAEAWRDPDAWRGETAVGGLSMPAELVGKIGLNELLLHGWDLASAIGRPFDADPASVAASLEFTTLVNSPAWTVGRTGLFGDVVEVPADAPPLHRTLGLSGRNPHWGVDLKTT</sequence>
<evidence type="ECO:0000313" key="2">
    <source>
        <dbReference type="EMBL" id="GAA5167296.1"/>
    </source>
</evidence>
<comment type="caution">
    <text evidence="2">The sequence shown here is derived from an EMBL/GenBank/DDBJ whole genome shotgun (WGS) entry which is preliminary data.</text>
</comment>
<dbReference type="InterPro" id="IPR024344">
    <property type="entry name" value="MDMPI_metal-binding"/>
</dbReference>
<evidence type="ECO:0000259" key="1">
    <source>
        <dbReference type="Pfam" id="PF11716"/>
    </source>
</evidence>
<dbReference type="NCBIfam" id="TIGR03083">
    <property type="entry name" value="maleylpyruvate isomerase family mycothiol-dependent enzyme"/>
    <property type="match status" value="1"/>
</dbReference>
<gene>
    <name evidence="2" type="ORF">GCM10023321_59820</name>
</gene>
<dbReference type="Gene3D" id="1.20.120.450">
    <property type="entry name" value="dinb family like domain"/>
    <property type="match status" value="1"/>
</dbReference>
<protein>
    <submittedName>
        <fullName evidence="2">TIGR03086 family metal-binding protein</fullName>
    </submittedName>
</protein>
<dbReference type="Proteomes" id="UP001428817">
    <property type="component" value="Unassembled WGS sequence"/>
</dbReference>
<dbReference type="NCBIfam" id="TIGR03086">
    <property type="entry name" value="TIGR03086 family metal-binding protein"/>
    <property type="match status" value="1"/>
</dbReference>
<dbReference type="InterPro" id="IPR017517">
    <property type="entry name" value="Maleyloyr_isom"/>
</dbReference>
<dbReference type="InterPro" id="IPR034660">
    <property type="entry name" value="DinB/YfiT-like"/>
</dbReference>
<dbReference type="Pfam" id="PF11716">
    <property type="entry name" value="MDMPI_N"/>
    <property type="match status" value="1"/>
</dbReference>